<dbReference type="AlphaFoldDB" id="A0A9P8L0C2"/>
<accession>A0A9P8L0C2</accession>
<dbReference type="Proteomes" id="UP000698800">
    <property type="component" value="Unassembled WGS sequence"/>
</dbReference>
<evidence type="ECO:0000256" key="1">
    <source>
        <dbReference type="SAM" id="MobiDB-lite"/>
    </source>
</evidence>
<gene>
    <name evidence="2" type="ORF">FGG08_007151</name>
</gene>
<sequence>MQGITTLKSSGAEFFDATSPNKLQMDRNQTALAKGAQQFDALYDSWLKPWEDYQGGQSAIAERFQRIYLKAVQPWEKRKQEEHTQDREKPASEKARERPGVLTRGSPNYQQNANADAEQMEKGNRAAGDK</sequence>
<feature type="region of interest" description="Disordered" evidence="1">
    <location>
        <begin position="74"/>
        <end position="130"/>
    </location>
</feature>
<dbReference type="EMBL" id="JAGHQL010000252">
    <property type="protein sequence ID" value="KAH0535955.1"/>
    <property type="molecule type" value="Genomic_DNA"/>
</dbReference>
<name>A0A9P8L0C2_9PEZI</name>
<protein>
    <submittedName>
        <fullName evidence="2">Uncharacterized protein</fullName>
    </submittedName>
</protein>
<organism evidence="2 3">
    <name type="scientific">Glutinoglossum americanum</name>
    <dbReference type="NCBI Taxonomy" id="1670608"/>
    <lineage>
        <taxon>Eukaryota</taxon>
        <taxon>Fungi</taxon>
        <taxon>Dikarya</taxon>
        <taxon>Ascomycota</taxon>
        <taxon>Pezizomycotina</taxon>
        <taxon>Geoglossomycetes</taxon>
        <taxon>Geoglossales</taxon>
        <taxon>Geoglossaceae</taxon>
        <taxon>Glutinoglossum</taxon>
    </lineage>
</organism>
<feature type="compositionally biased region" description="Basic and acidic residues" evidence="1">
    <location>
        <begin position="75"/>
        <end position="99"/>
    </location>
</feature>
<comment type="caution">
    <text evidence="2">The sequence shown here is derived from an EMBL/GenBank/DDBJ whole genome shotgun (WGS) entry which is preliminary data.</text>
</comment>
<keyword evidence="3" id="KW-1185">Reference proteome</keyword>
<evidence type="ECO:0000313" key="3">
    <source>
        <dbReference type="Proteomes" id="UP000698800"/>
    </source>
</evidence>
<reference evidence="2" key="1">
    <citation type="submission" date="2021-03" db="EMBL/GenBank/DDBJ databases">
        <title>Comparative genomics and phylogenomic investigation of the class Geoglossomycetes provide insights into ecological specialization and systematics.</title>
        <authorList>
            <person name="Melie T."/>
            <person name="Pirro S."/>
            <person name="Miller A.N."/>
            <person name="Quandt A."/>
        </authorList>
    </citation>
    <scope>NUCLEOTIDE SEQUENCE</scope>
    <source>
        <strain evidence="2">GBOQ0MN5Z8</strain>
    </source>
</reference>
<feature type="compositionally biased region" description="Basic and acidic residues" evidence="1">
    <location>
        <begin position="119"/>
        <end position="130"/>
    </location>
</feature>
<proteinExistence type="predicted"/>
<evidence type="ECO:0000313" key="2">
    <source>
        <dbReference type="EMBL" id="KAH0535955.1"/>
    </source>
</evidence>
<feature type="compositionally biased region" description="Polar residues" evidence="1">
    <location>
        <begin position="105"/>
        <end position="114"/>
    </location>
</feature>